<dbReference type="AlphaFoldDB" id="A0A176WNV9"/>
<keyword evidence="3" id="KW-1185">Reference proteome</keyword>
<keyword evidence="1" id="KW-1133">Transmembrane helix</keyword>
<organism evidence="2 3">
    <name type="scientific">Marchantia polymorpha subsp. ruderalis</name>
    <dbReference type="NCBI Taxonomy" id="1480154"/>
    <lineage>
        <taxon>Eukaryota</taxon>
        <taxon>Viridiplantae</taxon>
        <taxon>Streptophyta</taxon>
        <taxon>Embryophyta</taxon>
        <taxon>Marchantiophyta</taxon>
        <taxon>Marchantiopsida</taxon>
        <taxon>Marchantiidae</taxon>
        <taxon>Marchantiales</taxon>
        <taxon>Marchantiaceae</taxon>
        <taxon>Marchantia</taxon>
    </lineage>
</organism>
<proteinExistence type="predicted"/>
<comment type="caution">
    <text evidence="2">The sequence shown here is derived from an EMBL/GenBank/DDBJ whole genome shotgun (WGS) entry which is preliminary data.</text>
</comment>
<gene>
    <name evidence="2" type="ORF">AXG93_1247s1160</name>
</gene>
<feature type="transmembrane region" description="Helical" evidence="1">
    <location>
        <begin position="91"/>
        <end position="112"/>
    </location>
</feature>
<dbReference type="EMBL" id="LVLJ01000388">
    <property type="protein sequence ID" value="OAE34544.1"/>
    <property type="molecule type" value="Genomic_DNA"/>
</dbReference>
<accession>A0A176WNV9</accession>
<protein>
    <submittedName>
        <fullName evidence="2">Uncharacterized protein</fullName>
    </submittedName>
</protein>
<sequence length="116" mass="12140">MEKHWLIDRSSDRQYGAGQARISYSTSSAGTCQHFDRFNKVRMASARRAGFAKVLTVAAMAMSVVGVAQGYDQMHAPAPGPVETSSAAGLSPTASTHAMVASLIVTVAALVASKLL</sequence>
<reference evidence="2" key="1">
    <citation type="submission" date="2016-03" db="EMBL/GenBank/DDBJ databases">
        <title>Mechanisms controlling the formation of the plant cell surface in tip-growing cells are functionally conserved among land plants.</title>
        <authorList>
            <person name="Honkanen S."/>
            <person name="Jones V.A."/>
            <person name="Morieri G."/>
            <person name="Champion C."/>
            <person name="Hetherington A.J."/>
            <person name="Kelly S."/>
            <person name="Saint-Marcoux D."/>
            <person name="Proust H."/>
            <person name="Prescott H."/>
            <person name="Dolan L."/>
        </authorList>
    </citation>
    <scope>NUCLEOTIDE SEQUENCE [LARGE SCALE GENOMIC DNA]</scope>
    <source>
        <tissue evidence="2">Whole gametophyte</tissue>
    </source>
</reference>
<evidence type="ECO:0000256" key="1">
    <source>
        <dbReference type="SAM" id="Phobius"/>
    </source>
</evidence>
<dbReference type="Proteomes" id="UP000077202">
    <property type="component" value="Unassembled WGS sequence"/>
</dbReference>
<evidence type="ECO:0000313" key="3">
    <source>
        <dbReference type="Proteomes" id="UP000077202"/>
    </source>
</evidence>
<evidence type="ECO:0000313" key="2">
    <source>
        <dbReference type="EMBL" id="OAE34544.1"/>
    </source>
</evidence>
<feature type="transmembrane region" description="Helical" evidence="1">
    <location>
        <begin position="50"/>
        <end position="71"/>
    </location>
</feature>
<name>A0A176WNV9_MARPO</name>
<keyword evidence="1" id="KW-0812">Transmembrane</keyword>
<keyword evidence="1" id="KW-0472">Membrane</keyword>